<dbReference type="Gene3D" id="3.40.120.10">
    <property type="entry name" value="Alpha-D-Glucose-1,6-Bisphosphate, subunit A, domain 3"/>
    <property type="match status" value="1"/>
</dbReference>
<evidence type="ECO:0000313" key="7">
    <source>
        <dbReference type="EMBL" id="KAF9583559.1"/>
    </source>
</evidence>
<evidence type="ECO:0000256" key="4">
    <source>
        <dbReference type="ARBA" id="ARBA00023235"/>
    </source>
</evidence>
<dbReference type="Pfam" id="PF02878">
    <property type="entry name" value="PGM_PMM_I"/>
    <property type="match status" value="1"/>
</dbReference>
<name>A0A9P6FXY3_9FUNG</name>
<sequence>MASIQSIATKSFDGQRPGTSGLRKRVKVFQQEHYTQNFIQATLEAIPTGAKGATLVVGGDGRYFSKDAVQMIIRIAAGNEASDFFSSLEDRVDVRENLVATSRGCIAYLHIFLPFLPQAPIPPLTSLMPYPLPSQSCRGKCTFVLWINVSFATCSFVRSCLFFQVTKLIIGQNTILSTPAASNLIRIRKATGKFFFQRYAADMSGTLDRSDGH</sequence>
<dbReference type="GO" id="GO:0004614">
    <property type="term" value="F:phosphoglucomutase activity"/>
    <property type="evidence" value="ECO:0007669"/>
    <property type="project" value="InterPro"/>
</dbReference>
<dbReference type="AlphaFoldDB" id="A0A9P6FXY3"/>
<dbReference type="EMBL" id="JAABOA010000663">
    <property type="protein sequence ID" value="KAF9583559.1"/>
    <property type="molecule type" value="Genomic_DNA"/>
</dbReference>
<dbReference type="Proteomes" id="UP000780801">
    <property type="component" value="Unassembled WGS sequence"/>
</dbReference>
<comment type="similarity">
    <text evidence="1">Belongs to the phosphohexose mutase family.</text>
</comment>
<dbReference type="GO" id="GO:0046872">
    <property type="term" value="F:metal ion binding"/>
    <property type="evidence" value="ECO:0007669"/>
    <property type="project" value="UniProtKB-KW"/>
</dbReference>
<dbReference type="PANTHER" id="PTHR22573">
    <property type="entry name" value="PHOSPHOHEXOMUTASE FAMILY MEMBER"/>
    <property type="match status" value="1"/>
</dbReference>
<dbReference type="OrthoDB" id="2291at2759"/>
<dbReference type="GO" id="GO:0005829">
    <property type="term" value="C:cytosol"/>
    <property type="evidence" value="ECO:0007669"/>
    <property type="project" value="TreeGrafter"/>
</dbReference>
<keyword evidence="3" id="KW-0460">Magnesium</keyword>
<evidence type="ECO:0000256" key="5">
    <source>
        <dbReference type="SAM" id="MobiDB-lite"/>
    </source>
</evidence>
<dbReference type="InterPro" id="IPR045244">
    <property type="entry name" value="PGM"/>
</dbReference>
<feature type="region of interest" description="Disordered" evidence="5">
    <location>
        <begin position="1"/>
        <end position="20"/>
    </location>
</feature>
<comment type="caution">
    <text evidence="7">The sequence shown here is derived from an EMBL/GenBank/DDBJ whole genome shotgun (WGS) entry which is preliminary data.</text>
</comment>
<keyword evidence="4" id="KW-0413">Isomerase</keyword>
<proteinExistence type="inferred from homology"/>
<accession>A0A9P6FXY3</accession>
<keyword evidence="2" id="KW-0479">Metal-binding</keyword>
<gene>
    <name evidence="7" type="primary">PGM2_2</name>
    <name evidence="7" type="ORF">BGW38_009174</name>
</gene>
<dbReference type="SUPFAM" id="SSF53738">
    <property type="entry name" value="Phosphoglucomutase, first 3 domains"/>
    <property type="match status" value="1"/>
</dbReference>
<feature type="domain" description="Alpha-D-phosphohexomutase alpha/beta/alpha" evidence="6">
    <location>
        <begin position="15"/>
        <end position="82"/>
    </location>
</feature>
<keyword evidence="8" id="KW-1185">Reference proteome</keyword>
<dbReference type="InterPro" id="IPR016055">
    <property type="entry name" value="A-D-PHexomutase_a/b/a-I/II/III"/>
</dbReference>
<dbReference type="InterPro" id="IPR005844">
    <property type="entry name" value="A-D-PHexomutase_a/b/a-I"/>
</dbReference>
<organism evidence="7 8">
    <name type="scientific">Lunasporangiospora selenospora</name>
    <dbReference type="NCBI Taxonomy" id="979761"/>
    <lineage>
        <taxon>Eukaryota</taxon>
        <taxon>Fungi</taxon>
        <taxon>Fungi incertae sedis</taxon>
        <taxon>Mucoromycota</taxon>
        <taxon>Mortierellomycotina</taxon>
        <taxon>Mortierellomycetes</taxon>
        <taxon>Mortierellales</taxon>
        <taxon>Mortierellaceae</taxon>
        <taxon>Lunasporangiospora</taxon>
    </lineage>
</organism>
<dbReference type="GO" id="GO:0005975">
    <property type="term" value="P:carbohydrate metabolic process"/>
    <property type="evidence" value="ECO:0007669"/>
    <property type="project" value="InterPro"/>
</dbReference>
<evidence type="ECO:0000256" key="2">
    <source>
        <dbReference type="ARBA" id="ARBA00022723"/>
    </source>
</evidence>
<evidence type="ECO:0000256" key="1">
    <source>
        <dbReference type="ARBA" id="ARBA00010231"/>
    </source>
</evidence>
<protein>
    <submittedName>
        <fullName evidence="7">Phosphoglucomutase-2</fullName>
    </submittedName>
</protein>
<evidence type="ECO:0000313" key="8">
    <source>
        <dbReference type="Proteomes" id="UP000780801"/>
    </source>
</evidence>
<evidence type="ECO:0000259" key="6">
    <source>
        <dbReference type="Pfam" id="PF02878"/>
    </source>
</evidence>
<dbReference type="PANTHER" id="PTHR22573:SF2">
    <property type="entry name" value="PHOSPHOGLUCOMUTASE"/>
    <property type="match status" value="1"/>
</dbReference>
<reference evidence="7" key="1">
    <citation type="journal article" date="2020" name="Fungal Divers.">
        <title>Resolving the Mortierellaceae phylogeny through synthesis of multi-gene phylogenetics and phylogenomics.</title>
        <authorList>
            <person name="Vandepol N."/>
            <person name="Liber J."/>
            <person name="Desiro A."/>
            <person name="Na H."/>
            <person name="Kennedy M."/>
            <person name="Barry K."/>
            <person name="Grigoriev I.V."/>
            <person name="Miller A.N."/>
            <person name="O'Donnell K."/>
            <person name="Stajich J.E."/>
            <person name="Bonito G."/>
        </authorList>
    </citation>
    <scope>NUCLEOTIDE SEQUENCE</scope>
    <source>
        <strain evidence="7">KOD1015</strain>
    </source>
</reference>
<evidence type="ECO:0000256" key="3">
    <source>
        <dbReference type="ARBA" id="ARBA00022842"/>
    </source>
</evidence>